<dbReference type="SUPFAM" id="SSF48019">
    <property type="entry name" value="post-AAA+ oligomerization domain-like"/>
    <property type="match status" value="1"/>
</dbReference>
<dbReference type="Pfam" id="PF08542">
    <property type="entry name" value="Rep_fac_C"/>
    <property type="match status" value="1"/>
</dbReference>
<name>A0A558FSG8_HALVO</name>
<dbReference type="AlphaFoldDB" id="A0A558FSG8"/>
<comment type="similarity">
    <text evidence="1">Belongs to the activator 1 small subunits family. RfcS subfamily.</text>
</comment>
<reference evidence="5 6" key="1">
    <citation type="submission" date="2019-07" db="EMBL/GenBank/DDBJ databases">
        <title>Draft genome sequence of Haloferax volcanii SS0101, isolated from salt farm in Samut Sakhon, Thailand.</title>
        <authorList>
            <person name="Wanthongcharoen S."/>
            <person name="Yamprayoonswat W."/>
            <person name="Ruangsuj P."/>
            <person name="Thongpramul N."/>
            <person name="Jumpathong W."/>
            <person name="Sittihan S."/>
            <person name="Kanjanavas P."/>
            <person name="Yasawong M."/>
        </authorList>
    </citation>
    <scope>NUCLEOTIDE SEQUENCE [LARGE SCALE GENOMIC DNA]</scope>
    <source>
        <strain evidence="5 6">SS0101</strain>
    </source>
</reference>
<dbReference type="Gene3D" id="1.20.272.10">
    <property type="match status" value="1"/>
</dbReference>
<evidence type="ECO:0000256" key="3">
    <source>
        <dbReference type="ARBA" id="ARBA00031749"/>
    </source>
</evidence>
<evidence type="ECO:0000313" key="5">
    <source>
        <dbReference type="EMBL" id="TVT88464.1"/>
    </source>
</evidence>
<dbReference type="InterPro" id="IPR013748">
    <property type="entry name" value="Rep_factorC_C"/>
</dbReference>
<dbReference type="InterPro" id="IPR008921">
    <property type="entry name" value="DNA_pol3_clamp-load_cplx_C"/>
</dbReference>
<dbReference type="GO" id="GO:0003677">
    <property type="term" value="F:DNA binding"/>
    <property type="evidence" value="ECO:0007669"/>
    <property type="project" value="InterPro"/>
</dbReference>
<dbReference type="InterPro" id="IPR027417">
    <property type="entry name" value="P-loop_NTPase"/>
</dbReference>
<organism evidence="5 6">
    <name type="scientific">Haloferax volcanii</name>
    <name type="common">Halobacterium volcanii</name>
    <dbReference type="NCBI Taxonomy" id="2246"/>
    <lineage>
        <taxon>Archaea</taxon>
        <taxon>Methanobacteriati</taxon>
        <taxon>Methanobacteriota</taxon>
        <taxon>Stenosarchaea group</taxon>
        <taxon>Halobacteria</taxon>
        <taxon>Halobacteriales</taxon>
        <taxon>Haloferacaceae</taxon>
        <taxon>Haloferax</taxon>
    </lineage>
</organism>
<feature type="non-terminal residue" evidence="5">
    <location>
        <position position="1"/>
    </location>
</feature>
<evidence type="ECO:0000259" key="4">
    <source>
        <dbReference type="Pfam" id="PF08542"/>
    </source>
</evidence>
<dbReference type="Gene3D" id="1.10.8.60">
    <property type="match status" value="1"/>
</dbReference>
<gene>
    <name evidence="5" type="ORF">FQA18_18925</name>
</gene>
<accession>A0A558FSG8</accession>
<dbReference type="EMBL" id="VMTR01000294">
    <property type="protein sequence ID" value="TVT88464.1"/>
    <property type="molecule type" value="Genomic_DNA"/>
</dbReference>
<evidence type="ECO:0000256" key="2">
    <source>
        <dbReference type="ARBA" id="ARBA00014164"/>
    </source>
</evidence>
<sequence>SRCFPVPMPAPDDEALEALLADILDAEGVDYDAGGLQFLTDASNGNVRKAVLSAQRTATEADEVTMSTVHAALGDVGFDDELKTLLINAREGDIKDARKTLTTLLDDEGYEGQELLRDILRVADSTPERFADGELARLHELAGQVDLDISTGIDDRLHITHLLTSWGTEVRGEA</sequence>
<dbReference type="Proteomes" id="UP000320212">
    <property type="component" value="Unassembled WGS sequence"/>
</dbReference>
<proteinExistence type="inferred from homology"/>
<protein>
    <recommendedName>
        <fullName evidence="2">Replication factor C small subunit</fullName>
    </recommendedName>
    <alternativeName>
        <fullName evidence="3">Clamp loader small subunit</fullName>
    </alternativeName>
</protein>
<dbReference type="GO" id="GO:0006260">
    <property type="term" value="P:DNA replication"/>
    <property type="evidence" value="ECO:0007669"/>
    <property type="project" value="InterPro"/>
</dbReference>
<dbReference type="SUPFAM" id="SSF52540">
    <property type="entry name" value="P-loop containing nucleoside triphosphate hydrolases"/>
    <property type="match status" value="1"/>
</dbReference>
<evidence type="ECO:0000256" key="1">
    <source>
        <dbReference type="ARBA" id="ARBA00009668"/>
    </source>
</evidence>
<comment type="caution">
    <text evidence="5">The sequence shown here is derived from an EMBL/GenBank/DDBJ whole genome shotgun (WGS) entry which is preliminary data.</text>
</comment>
<evidence type="ECO:0000313" key="6">
    <source>
        <dbReference type="Proteomes" id="UP000320212"/>
    </source>
</evidence>
<feature type="domain" description="Replication factor C C-terminal" evidence="4">
    <location>
        <begin position="80"/>
        <end position="163"/>
    </location>
</feature>